<comment type="caution">
    <text evidence="4">The sequence shown here is derived from an EMBL/GenBank/DDBJ whole genome shotgun (WGS) entry which is preliminary data.</text>
</comment>
<dbReference type="RefSeq" id="WP_345737906.1">
    <property type="nucleotide sequence ID" value="NZ_BAABIA010000008.1"/>
</dbReference>
<dbReference type="Proteomes" id="UP001499852">
    <property type="component" value="Unassembled WGS sequence"/>
</dbReference>
<proteinExistence type="inferred from homology"/>
<evidence type="ECO:0000256" key="1">
    <source>
        <dbReference type="ARBA" id="ARBA00004167"/>
    </source>
</evidence>
<name>A0ABP9PEU8_9BACT</name>
<comment type="subcellular location">
    <subcellularLocation>
        <location evidence="1">Membrane</location>
        <topology evidence="1">Single-pass membrane protein</topology>
    </subcellularLocation>
</comment>
<dbReference type="SMART" id="SM00244">
    <property type="entry name" value="PHB"/>
    <property type="match status" value="1"/>
</dbReference>
<dbReference type="PANTHER" id="PTHR10264">
    <property type="entry name" value="BAND 7 PROTEIN-RELATED"/>
    <property type="match status" value="1"/>
</dbReference>
<dbReference type="SUPFAM" id="SSF117892">
    <property type="entry name" value="Band 7/SPFH domain"/>
    <property type="match status" value="1"/>
</dbReference>
<protein>
    <recommendedName>
        <fullName evidence="3">Band 7 domain-containing protein</fullName>
    </recommendedName>
</protein>
<dbReference type="Pfam" id="PF01145">
    <property type="entry name" value="Band_7"/>
    <property type="match status" value="1"/>
</dbReference>
<dbReference type="InterPro" id="IPR043202">
    <property type="entry name" value="Band-7_stomatin-like"/>
</dbReference>
<comment type="similarity">
    <text evidence="2">Belongs to the band 7/mec-2 family.</text>
</comment>
<dbReference type="PANTHER" id="PTHR10264:SF83">
    <property type="entry name" value="BLL5629 PROTEIN"/>
    <property type="match status" value="1"/>
</dbReference>
<reference evidence="5" key="1">
    <citation type="journal article" date="2019" name="Int. J. Syst. Evol. Microbiol.">
        <title>The Global Catalogue of Microorganisms (GCM) 10K type strain sequencing project: providing services to taxonomists for standard genome sequencing and annotation.</title>
        <authorList>
            <consortium name="The Broad Institute Genomics Platform"/>
            <consortium name="The Broad Institute Genome Sequencing Center for Infectious Disease"/>
            <person name="Wu L."/>
            <person name="Ma J."/>
        </authorList>
    </citation>
    <scope>NUCLEOTIDE SEQUENCE [LARGE SCALE GENOMIC DNA]</scope>
    <source>
        <strain evidence="5">JCM 18053</strain>
    </source>
</reference>
<evidence type="ECO:0000259" key="3">
    <source>
        <dbReference type="SMART" id="SM00244"/>
    </source>
</evidence>
<feature type="domain" description="Band 7" evidence="3">
    <location>
        <begin position="13"/>
        <end position="174"/>
    </location>
</feature>
<dbReference type="Gene3D" id="3.30.479.30">
    <property type="entry name" value="Band 7 domain"/>
    <property type="match status" value="1"/>
</dbReference>
<gene>
    <name evidence="4" type="ORF">GCM10023213_37240</name>
</gene>
<evidence type="ECO:0000313" key="4">
    <source>
        <dbReference type="EMBL" id="GAA5145527.1"/>
    </source>
</evidence>
<dbReference type="InterPro" id="IPR001107">
    <property type="entry name" value="Band_7"/>
</dbReference>
<keyword evidence="5" id="KW-1185">Reference proteome</keyword>
<dbReference type="Gene3D" id="6.10.250.2090">
    <property type="match status" value="1"/>
</dbReference>
<dbReference type="CDD" id="cd13438">
    <property type="entry name" value="SPFH_eoslipins_u2"/>
    <property type="match status" value="1"/>
</dbReference>
<dbReference type="PRINTS" id="PR00721">
    <property type="entry name" value="STOMATIN"/>
</dbReference>
<evidence type="ECO:0000313" key="5">
    <source>
        <dbReference type="Proteomes" id="UP001499852"/>
    </source>
</evidence>
<sequence length="244" mass="26664">MTTFISIFRPLASRSFVVQDHQTALHFKDGRYVGLLAPGKHRFWTSGHEMKCVDMRAQAILVQGQELLTADQVALKVSALATFQVVDALAMHRATQDVSSALYTDIQLALRQIVAADVAEVFLQQKGDHGTKLLALVAVNAEALGLKVARVDIRDVMLPADLKRSFMSALQQRQEAQAGLEKARAETAALRTLANAAKLMRDNPELLQLRYLQTLQEVGTSAGNTLVLGLTDYGKLTASAPDRL</sequence>
<organism evidence="4 5">
    <name type="scientific">Prosthecobacter algae</name>
    <dbReference type="NCBI Taxonomy" id="1144682"/>
    <lineage>
        <taxon>Bacteria</taxon>
        <taxon>Pseudomonadati</taxon>
        <taxon>Verrucomicrobiota</taxon>
        <taxon>Verrucomicrobiia</taxon>
        <taxon>Verrucomicrobiales</taxon>
        <taxon>Verrucomicrobiaceae</taxon>
        <taxon>Prosthecobacter</taxon>
    </lineage>
</organism>
<accession>A0ABP9PEU8</accession>
<dbReference type="InterPro" id="IPR036013">
    <property type="entry name" value="Band_7/SPFH_dom_sf"/>
</dbReference>
<dbReference type="InterPro" id="IPR001972">
    <property type="entry name" value="Stomatin_HflK_fam"/>
</dbReference>
<dbReference type="EMBL" id="BAABIA010000008">
    <property type="protein sequence ID" value="GAA5145527.1"/>
    <property type="molecule type" value="Genomic_DNA"/>
</dbReference>
<evidence type="ECO:0000256" key="2">
    <source>
        <dbReference type="ARBA" id="ARBA00008164"/>
    </source>
</evidence>